<feature type="compositionally biased region" description="Low complexity" evidence="1">
    <location>
        <begin position="304"/>
        <end position="313"/>
    </location>
</feature>
<dbReference type="OrthoDB" id="5430532at2759"/>
<dbReference type="InParanoid" id="A0A165H074"/>
<feature type="region of interest" description="Disordered" evidence="1">
    <location>
        <begin position="233"/>
        <end position="549"/>
    </location>
</feature>
<evidence type="ECO:0000256" key="1">
    <source>
        <dbReference type="SAM" id="MobiDB-lite"/>
    </source>
</evidence>
<feature type="region of interest" description="Disordered" evidence="1">
    <location>
        <begin position="104"/>
        <end position="177"/>
    </location>
</feature>
<organism evidence="2 3">
    <name type="scientific">Xylona heveae (strain CBS 132557 / TC161)</name>
    <dbReference type="NCBI Taxonomy" id="1328760"/>
    <lineage>
        <taxon>Eukaryota</taxon>
        <taxon>Fungi</taxon>
        <taxon>Dikarya</taxon>
        <taxon>Ascomycota</taxon>
        <taxon>Pezizomycotina</taxon>
        <taxon>Xylonomycetes</taxon>
        <taxon>Xylonales</taxon>
        <taxon>Xylonaceae</taxon>
        <taxon>Xylona</taxon>
    </lineage>
</organism>
<feature type="compositionally biased region" description="Low complexity" evidence="1">
    <location>
        <begin position="393"/>
        <end position="417"/>
    </location>
</feature>
<dbReference type="EMBL" id="KV407458">
    <property type="protein sequence ID" value="KZF22822.1"/>
    <property type="molecule type" value="Genomic_DNA"/>
</dbReference>
<dbReference type="OMA" id="WDADANK"/>
<dbReference type="RefSeq" id="XP_018188377.1">
    <property type="nucleotide sequence ID" value="XM_018331074.1"/>
</dbReference>
<feature type="compositionally biased region" description="Basic and acidic residues" evidence="1">
    <location>
        <begin position="510"/>
        <end position="521"/>
    </location>
</feature>
<feature type="compositionally biased region" description="Basic and acidic residues" evidence="1">
    <location>
        <begin position="431"/>
        <end position="452"/>
    </location>
</feature>
<feature type="compositionally biased region" description="Polar residues" evidence="1">
    <location>
        <begin position="466"/>
        <end position="479"/>
    </location>
</feature>
<evidence type="ECO:0000313" key="3">
    <source>
        <dbReference type="Proteomes" id="UP000076632"/>
    </source>
</evidence>
<feature type="compositionally biased region" description="Polar residues" evidence="1">
    <location>
        <begin position="153"/>
        <end position="163"/>
    </location>
</feature>
<feature type="compositionally biased region" description="Low complexity" evidence="1">
    <location>
        <begin position="202"/>
        <end position="221"/>
    </location>
</feature>
<feature type="compositionally biased region" description="Low complexity" evidence="1">
    <location>
        <begin position="480"/>
        <end position="494"/>
    </location>
</feature>
<accession>A0A165H074</accession>
<reference evidence="2 3" key="1">
    <citation type="journal article" date="2016" name="Fungal Biol.">
        <title>The genome of Xylona heveae provides a window into fungal endophytism.</title>
        <authorList>
            <person name="Gazis R."/>
            <person name="Kuo A."/>
            <person name="Riley R."/>
            <person name="LaButti K."/>
            <person name="Lipzen A."/>
            <person name="Lin J."/>
            <person name="Amirebrahimi M."/>
            <person name="Hesse C.N."/>
            <person name="Spatafora J.W."/>
            <person name="Henrissat B."/>
            <person name="Hainaut M."/>
            <person name="Grigoriev I.V."/>
            <person name="Hibbett D.S."/>
        </authorList>
    </citation>
    <scope>NUCLEOTIDE SEQUENCE [LARGE SCALE GENOMIC DNA]</scope>
    <source>
        <strain evidence="2 3">TC161</strain>
    </source>
</reference>
<feature type="region of interest" description="Disordered" evidence="1">
    <location>
        <begin position="196"/>
        <end position="221"/>
    </location>
</feature>
<evidence type="ECO:0000313" key="2">
    <source>
        <dbReference type="EMBL" id="KZF22822.1"/>
    </source>
</evidence>
<dbReference type="Proteomes" id="UP000076632">
    <property type="component" value="Unassembled WGS sequence"/>
</dbReference>
<feature type="region of interest" description="Disordered" evidence="1">
    <location>
        <begin position="79"/>
        <end position="98"/>
    </location>
</feature>
<proteinExistence type="predicted"/>
<dbReference type="AlphaFoldDB" id="A0A165H074"/>
<keyword evidence="3" id="KW-1185">Reference proteome</keyword>
<feature type="compositionally biased region" description="Polar residues" evidence="1">
    <location>
        <begin position="258"/>
        <end position="271"/>
    </location>
</feature>
<feature type="compositionally biased region" description="Polar residues" evidence="1">
    <location>
        <begin position="122"/>
        <end position="135"/>
    </location>
</feature>
<name>A0A165H074_XYLHT</name>
<gene>
    <name evidence="2" type="ORF">L228DRAFT_238729</name>
</gene>
<protein>
    <submittedName>
        <fullName evidence="2">Uncharacterized protein</fullName>
    </submittedName>
</protein>
<dbReference type="GeneID" id="28896211"/>
<sequence length="549" mass="60716">MKRKFGLRLTPIKVTSSAIPSPAVHNVDHFLYNGAESPVFIPASPLIVRRFPLTPLVDSQLRHSCAQLLRDIATRQTNHDDGHIAFDDSISREGTRQDRQKIAFEQPPQLPPLQHHRRPSEPTFSVQDPWSLSDSTGEEQAPRHAAGGFGYSSDDNATASYTQPEHHKRHSSVEPGSGLAGAAAYHINRFRNPIPAGASYGTSSSTSRSNTTTDRSFTRSTAVTSVAISPSLQDRSFSKGGTGTVSRVGSVAKKRTATPASQPTGHLSRASSIKEGIKEYIRPRSSSASIRSKRSQRSVDSSKESSGPSWWSGITRRSSLKAASREKKQQQKQQQQEEETRTYLNRALPPLPSLDMWDADANKETPPEGTIRLIDSSAKQPDNKKHVANMMRQQQPSKTSGKSKQQQQHQYTSSTESNAVVVDKYGMHRALSYDEERAREHRLRRTVEEKMRGAAAAAQGKDTASGRDTASSDAKQRMQSSRSQQSYYGHSGSRPVDAHELAQKLSRMGVHNDDDSKEHENSPGWRKKLTKFGLGLSKKHSRQELRAEA</sequence>